<dbReference type="EMBL" id="RVVJ01000017">
    <property type="protein sequence ID" value="MML54676.1"/>
    <property type="molecule type" value="Genomic_DNA"/>
</dbReference>
<reference evidence="2" key="1">
    <citation type="submission" date="2018-09" db="EMBL/GenBank/DDBJ databases">
        <authorList>
            <person name="Ashton P.M."/>
            <person name="Dallman T."/>
            <person name="Nair S."/>
            <person name="De Pinna E."/>
            <person name="Peters T."/>
            <person name="Grant K."/>
        </authorList>
    </citation>
    <scope>NUCLEOTIDE SEQUENCE [LARGE SCALE GENOMIC DNA]</scope>
    <source>
        <strain evidence="2">598938</strain>
    </source>
</reference>
<evidence type="ECO:0000256" key="1">
    <source>
        <dbReference type="SAM" id="Phobius"/>
    </source>
</evidence>
<organism evidence="2">
    <name type="scientific">Salmonella enterica I</name>
    <dbReference type="NCBI Taxonomy" id="59201"/>
    <lineage>
        <taxon>Bacteria</taxon>
        <taxon>Pseudomonadati</taxon>
        <taxon>Pseudomonadota</taxon>
        <taxon>Gammaproteobacteria</taxon>
        <taxon>Enterobacterales</taxon>
        <taxon>Enterobacteriaceae</taxon>
        <taxon>Salmonella</taxon>
    </lineage>
</organism>
<name>A0A403QIW7_SALET</name>
<protein>
    <submittedName>
        <fullName evidence="2">Uncharacterized protein</fullName>
    </submittedName>
</protein>
<dbReference type="AlphaFoldDB" id="A0A403QIW7"/>
<gene>
    <name evidence="2" type="ORF">D7N80_15400</name>
</gene>
<keyword evidence="1" id="KW-1133">Transmembrane helix</keyword>
<evidence type="ECO:0000313" key="2">
    <source>
        <dbReference type="EMBL" id="MML54676.1"/>
    </source>
</evidence>
<sequence length="61" mass="7108">MGKHKQQSKNFNGKHIVWEKMTILVAILFILGALLWPELHHRHPQWSSYLHSATMSTEQDG</sequence>
<comment type="caution">
    <text evidence="2">The sequence shown here is derived from an EMBL/GenBank/DDBJ whole genome shotgun (WGS) entry which is preliminary data.</text>
</comment>
<feature type="transmembrane region" description="Helical" evidence="1">
    <location>
        <begin position="21"/>
        <end position="39"/>
    </location>
</feature>
<keyword evidence="1" id="KW-0812">Transmembrane</keyword>
<accession>A0A403QIW7</accession>
<dbReference type="Proteomes" id="UP000885348">
    <property type="component" value="Unassembled WGS sequence"/>
</dbReference>
<keyword evidence="1" id="KW-0472">Membrane</keyword>
<proteinExistence type="predicted"/>